<evidence type="ECO:0000313" key="2">
    <source>
        <dbReference type="EMBL" id="KAG2590508.1"/>
    </source>
</evidence>
<sequence length="669" mass="71646">MYGPALPASIWKRPSPIHTQARSLPGAAGARPSPLSTSKSLNTIRAPKTMRRAWPRHQQKSRPSIRRTTAGGWPSRPHRPTLAPAPDRLLTRLAGRPRSCSAPPRSDGGMGEVYPQQRGPHGSTSQAVASPRPPPAAPPSASALRLHPPMQLLAGNAAKARARPSPGVTAPARALCGCPHPRERPGRRLPPPAPRGELHPDVARPRVWRGRPADSDGGAPPRGPRGDDLQRQPSLCCSLSPARRPDEALHITFSPSQRAAVADSWLGSGHHRLSRYNYNHNWPVTGLARQCRAPFLVSILRFAHQKVRRQRATSTKKISAVDLATNGQRHAEASPPTHPRPRPPAGSSPGRPGRWLSPRHGEEGGAVPRCTSGFGSRPPPVHRGKGPAGPRLLAPADRTFLLAARGNPPRCAELPIVTPRRRTEEEPPQRRAERKVVAPSHLAPPGSSSALAARPGWVARAAAVRRAASRTAAEKEPLRRAARREAWRAYPCARSLKRGWGRRSAARRWRRIRWSTSSSGSIRRASSTATTSATHRAVAAGDLVVAAAQLLPRAGGAAPASSSSPHATMSITPRRKGAASSSSPPPPKHISISVRVEWPRQSSSSPYTTEAIGIKKEGGGQQGRGHTARRSRGRQGGWAEATQGESGNRTATAWGDAGSRPGARSCERR</sequence>
<protein>
    <submittedName>
        <fullName evidence="2">Uncharacterized protein</fullName>
    </submittedName>
</protein>
<reference evidence="2" key="1">
    <citation type="submission" date="2020-05" db="EMBL/GenBank/DDBJ databases">
        <title>WGS assembly of Panicum virgatum.</title>
        <authorList>
            <person name="Lovell J.T."/>
            <person name="Jenkins J."/>
            <person name="Shu S."/>
            <person name="Juenger T.E."/>
            <person name="Schmutz J."/>
        </authorList>
    </citation>
    <scope>NUCLEOTIDE SEQUENCE</scope>
    <source>
        <strain evidence="2">AP13</strain>
    </source>
</reference>
<feature type="compositionally biased region" description="Low complexity" evidence="1">
    <location>
        <begin position="555"/>
        <end position="567"/>
    </location>
</feature>
<comment type="caution">
    <text evidence="2">The sequence shown here is derived from an EMBL/GenBank/DDBJ whole genome shotgun (WGS) entry which is preliminary data.</text>
</comment>
<feature type="region of interest" description="Disordered" evidence="1">
    <location>
        <begin position="1"/>
        <end position="143"/>
    </location>
</feature>
<feature type="compositionally biased region" description="Low complexity" evidence="1">
    <location>
        <begin position="438"/>
        <end position="451"/>
    </location>
</feature>
<feature type="compositionally biased region" description="Polar residues" evidence="1">
    <location>
        <begin position="34"/>
        <end position="43"/>
    </location>
</feature>
<feature type="compositionally biased region" description="Pro residues" evidence="1">
    <location>
        <begin position="336"/>
        <end position="346"/>
    </location>
</feature>
<dbReference type="Proteomes" id="UP000823388">
    <property type="component" value="Chromosome 5N"/>
</dbReference>
<feature type="region of interest" description="Disordered" evidence="1">
    <location>
        <begin position="419"/>
        <end position="451"/>
    </location>
</feature>
<organism evidence="2 3">
    <name type="scientific">Panicum virgatum</name>
    <name type="common">Blackwell switchgrass</name>
    <dbReference type="NCBI Taxonomy" id="38727"/>
    <lineage>
        <taxon>Eukaryota</taxon>
        <taxon>Viridiplantae</taxon>
        <taxon>Streptophyta</taxon>
        <taxon>Embryophyta</taxon>
        <taxon>Tracheophyta</taxon>
        <taxon>Spermatophyta</taxon>
        <taxon>Magnoliopsida</taxon>
        <taxon>Liliopsida</taxon>
        <taxon>Poales</taxon>
        <taxon>Poaceae</taxon>
        <taxon>PACMAD clade</taxon>
        <taxon>Panicoideae</taxon>
        <taxon>Panicodae</taxon>
        <taxon>Paniceae</taxon>
        <taxon>Panicinae</taxon>
        <taxon>Panicum</taxon>
        <taxon>Panicum sect. Hiantes</taxon>
    </lineage>
</organism>
<dbReference type="AlphaFoldDB" id="A0A8T0S0C4"/>
<gene>
    <name evidence="2" type="ORF">PVAP13_5NG261940</name>
</gene>
<evidence type="ECO:0000313" key="3">
    <source>
        <dbReference type="Proteomes" id="UP000823388"/>
    </source>
</evidence>
<proteinExistence type="predicted"/>
<feature type="region of interest" description="Disordered" evidence="1">
    <location>
        <begin position="157"/>
        <end position="235"/>
    </location>
</feature>
<evidence type="ECO:0000256" key="1">
    <source>
        <dbReference type="SAM" id="MobiDB-lite"/>
    </source>
</evidence>
<keyword evidence="3" id="KW-1185">Reference proteome</keyword>
<feature type="region of interest" description="Disordered" evidence="1">
    <location>
        <begin position="555"/>
        <end position="669"/>
    </location>
</feature>
<dbReference type="EMBL" id="CM029046">
    <property type="protein sequence ID" value="KAG2590508.1"/>
    <property type="molecule type" value="Genomic_DNA"/>
</dbReference>
<name>A0A8T0S0C4_PANVG</name>
<feature type="region of interest" description="Disordered" evidence="1">
    <location>
        <begin position="306"/>
        <end position="391"/>
    </location>
</feature>
<feature type="compositionally biased region" description="Basic and acidic residues" evidence="1">
    <location>
        <begin position="421"/>
        <end position="436"/>
    </location>
</feature>
<accession>A0A8T0S0C4</accession>
<feature type="compositionally biased region" description="Basic residues" evidence="1">
    <location>
        <begin position="48"/>
        <end position="65"/>
    </location>
</feature>